<dbReference type="OrthoDB" id="9786134at2"/>
<dbReference type="RefSeq" id="WP_146576109.1">
    <property type="nucleotide sequence ID" value="NZ_SJPM01000001.1"/>
</dbReference>
<dbReference type="EMBL" id="SJPM01000001">
    <property type="protein sequence ID" value="TWU03627.1"/>
    <property type="molecule type" value="Genomic_DNA"/>
</dbReference>
<organism evidence="2 3">
    <name type="scientific">Neorhodopirellula pilleata</name>
    <dbReference type="NCBI Taxonomy" id="2714738"/>
    <lineage>
        <taxon>Bacteria</taxon>
        <taxon>Pseudomonadati</taxon>
        <taxon>Planctomycetota</taxon>
        <taxon>Planctomycetia</taxon>
        <taxon>Pirellulales</taxon>
        <taxon>Pirellulaceae</taxon>
        <taxon>Neorhodopirellula</taxon>
    </lineage>
</organism>
<dbReference type="InterPro" id="IPR052353">
    <property type="entry name" value="Benzoxazolinone_Detox_Enz"/>
</dbReference>
<reference evidence="2 3" key="1">
    <citation type="submission" date="2019-02" db="EMBL/GenBank/DDBJ databases">
        <title>Deep-cultivation of Planctomycetes and their phenomic and genomic characterization uncovers novel biology.</title>
        <authorList>
            <person name="Wiegand S."/>
            <person name="Jogler M."/>
            <person name="Boedeker C."/>
            <person name="Pinto D."/>
            <person name="Vollmers J."/>
            <person name="Rivas-Marin E."/>
            <person name="Kohn T."/>
            <person name="Peeters S.H."/>
            <person name="Heuer A."/>
            <person name="Rast P."/>
            <person name="Oberbeckmann S."/>
            <person name="Bunk B."/>
            <person name="Jeske O."/>
            <person name="Meyerdierks A."/>
            <person name="Storesund J.E."/>
            <person name="Kallscheuer N."/>
            <person name="Luecker S."/>
            <person name="Lage O.M."/>
            <person name="Pohl T."/>
            <person name="Merkel B.J."/>
            <person name="Hornburger P."/>
            <person name="Mueller R.-W."/>
            <person name="Bruemmer F."/>
            <person name="Labrenz M."/>
            <person name="Spormann A.M."/>
            <person name="Op Den Camp H."/>
            <person name="Overmann J."/>
            <person name="Amann R."/>
            <person name="Jetten M.S.M."/>
            <person name="Mascher T."/>
            <person name="Medema M.H."/>
            <person name="Devos D.P."/>
            <person name="Kaster A.-K."/>
            <person name="Ovreas L."/>
            <person name="Rohde M."/>
            <person name="Galperin M.Y."/>
            <person name="Jogler C."/>
        </authorList>
    </citation>
    <scope>NUCLEOTIDE SEQUENCE [LARGE SCALE GENOMIC DNA]</scope>
    <source>
        <strain evidence="2 3">Pla100</strain>
    </source>
</reference>
<dbReference type="GO" id="GO:0030151">
    <property type="term" value="F:molybdenum ion binding"/>
    <property type="evidence" value="ECO:0007669"/>
    <property type="project" value="InterPro"/>
</dbReference>
<dbReference type="SUPFAM" id="SSF50800">
    <property type="entry name" value="PK beta-barrel domain-like"/>
    <property type="match status" value="1"/>
</dbReference>
<gene>
    <name evidence="2" type="ORF">Pla100_05560</name>
</gene>
<proteinExistence type="predicted"/>
<dbReference type="Pfam" id="PF03475">
    <property type="entry name" value="YiiM_3-alpha"/>
    <property type="match status" value="1"/>
</dbReference>
<dbReference type="GO" id="GO:0030170">
    <property type="term" value="F:pyridoxal phosphate binding"/>
    <property type="evidence" value="ECO:0007669"/>
    <property type="project" value="InterPro"/>
</dbReference>
<evidence type="ECO:0000313" key="2">
    <source>
        <dbReference type="EMBL" id="TWU03627.1"/>
    </source>
</evidence>
<protein>
    <submittedName>
        <fullName evidence="2">6-N-hydroxylaminopurine resistance protein</fullName>
    </submittedName>
</protein>
<dbReference type="PANTHER" id="PTHR30212">
    <property type="entry name" value="PROTEIN YIIM"/>
    <property type="match status" value="1"/>
</dbReference>
<evidence type="ECO:0000259" key="1">
    <source>
        <dbReference type="PROSITE" id="PS51340"/>
    </source>
</evidence>
<sequence>MPSSPHVVSIQVGRPRQFDSTEDADVGTGKPWESAIIKRPVSGPVSVFTENIDGDHQADLVHHGGPDKAVCAYASERFGFWSQTYPEIDWRPGCFGENLTLSGLVEPDVCIGDTFKVGDCVLQISQPRQPCWKLSRRWYLPKLAVLVQQTRFTGWYFRVLQSGIIEAGNVMRLTDRQYPQWSITAANDVMFAKPRDPARDRALADCPALSQSWRESLTQRAS</sequence>
<feature type="domain" description="MOSC" evidence="1">
    <location>
        <begin position="39"/>
        <end position="174"/>
    </location>
</feature>
<evidence type="ECO:0000313" key="3">
    <source>
        <dbReference type="Proteomes" id="UP000316213"/>
    </source>
</evidence>
<accession>A0A5C6AVW0</accession>
<dbReference type="InterPro" id="IPR005163">
    <property type="entry name" value="Tri_helical_YiiM-like"/>
</dbReference>
<comment type="caution">
    <text evidence="2">The sequence shown here is derived from an EMBL/GenBank/DDBJ whole genome shotgun (WGS) entry which is preliminary data.</text>
</comment>
<dbReference type="InterPro" id="IPR005302">
    <property type="entry name" value="MoCF_Sase_C"/>
</dbReference>
<dbReference type="Pfam" id="PF03473">
    <property type="entry name" value="MOSC"/>
    <property type="match status" value="1"/>
</dbReference>
<dbReference type="AlphaFoldDB" id="A0A5C6AVW0"/>
<dbReference type="PANTHER" id="PTHR30212:SF2">
    <property type="entry name" value="PROTEIN YIIM"/>
    <property type="match status" value="1"/>
</dbReference>
<dbReference type="Proteomes" id="UP000316213">
    <property type="component" value="Unassembled WGS sequence"/>
</dbReference>
<name>A0A5C6AVW0_9BACT</name>
<dbReference type="Gene3D" id="2.40.33.20">
    <property type="entry name" value="PK beta-barrel domain-like"/>
    <property type="match status" value="1"/>
</dbReference>
<dbReference type="PROSITE" id="PS51340">
    <property type="entry name" value="MOSC"/>
    <property type="match status" value="1"/>
</dbReference>
<dbReference type="GO" id="GO:0003824">
    <property type="term" value="F:catalytic activity"/>
    <property type="evidence" value="ECO:0007669"/>
    <property type="project" value="InterPro"/>
</dbReference>
<keyword evidence="3" id="KW-1185">Reference proteome</keyword>
<dbReference type="InterPro" id="IPR011037">
    <property type="entry name" value="Pyrv_Knase-like_insert_dom_sf"/>
</dbReference>